<evidence type="ECO:0000256" key="5">
    <source>
        <dbReference type="PROSITE-ProRule" id="PRU00581"/>
    </source>
</evidence>
<evidence type="ECO:0000313" key="8">
    <source>
        <dbReference type="EMBL" id="TRY61733.1"/>
    </source>
</evidence>
<dbReference type="InterPro" id="IPR008253">
    <property type="entry name" value="Marvel"/>
</dbReference>
<dbReference type="PROSITE" id="PS51225">
    <property type="entry name" value="MARVEL"/>
    <property type="match status" value="1"/>
</dbReference>
<feature type="transmembrane region" description="Helical" evidence="6">
    <location>
        <begin position="45"/>
        <end position="71"/>
    </location>
</feature>
<reference evidence="8 9" key="1">
    <citation type="journal article" date="2018" name="Nat. Ecol. Evol.">
        <title>Genomic signatures of mitonuclear coevolution across populations of Tigriopus californicus.</title>
        <authorList>
            <person name="Barreto F.S."/>
            <person name="Watson E.T."/>
            <person name="Lima T.G."/>
            <person name="Willett C.S."/>
            <person name="Edmands S."/>
            <person name="Li W."/>
            <person name="Burton R.S."/>
        </authorList>
    </citation>
    <scope>NUCLEOTIDE SEQUENCE [LARGE SCALE GENOMIC DNA]</scope>
    <source>
        <strain evidence="8 9">San Diego</strain>
    </source>
</reference>
<dbReference type="PANTHER" id="PTHR22776">
    <property type="entry name" value="MARVEL-CONTAINING POTENTIAL LIPID RAFT-ASSOCIATED PROTEIN"/>
    <property type="match status" value="1"/>
</dbReference>
<accession>A0A553N8H7</accession>
<gene>
    <name evidence="8" type="ORF">TCAL_01776</name>
</gene>
<keyword evidence="4 5" id="KW-0472">Membrane</keyword>
<evidence type="ECO:0000256" key="4">
    <source>
        <dbReference type="ARBA" id="ARBA00023136"/>
    </source>
</evidence>
<evidence type="ECO:0000256" key="3">
    <source>
        <dbReference type="ARBA" id="ARBA00022989"/>
    </source>
</evidence>
<feature type="transmembrane region" description="Helical" evidence="6">
    <location>
        <begin position="83"/>
        <end position="106"/>
    </location>
</feature>
<comment type="caution">
    <text evidence="8">The sequence shown here is derived from an EMBL/GenBank/DDBJ whole genome shotgun (WGS) entry which is preliminary data.</text>
</comment>
<dbReference type="InterPro" id="IPR050578">
    <property type="entry name" value="MARVEL-CKLF_proteins"/>
</dbReference>
<keyword evidence="3 6" id="KW-1133">Transmembrane helix</keyword>
<dbReference type="Proteomes" id="UP000318571">
    <property type="component" value="Chromosome 8"/>
</dbReference>
<evidence type="ECO:0000313" key="9">
    <source>
        <dbReference type="Proteomes" id="UP000318571"/>
    </source>
</evidence>
<evidence type="ECO:0000256" key="2">
    <source>
        <dbReference type="ARBA" id="ARBA00022692"/>
    </source>
</evidence>
<evidence type="ECO:0000256" key="1">
    <source>
        <dbReference type="ARBA" id="ARBA00004141"/>
    </source>
</evidence>
<keyword evidence="9" id="KW-1185">Reference proteome</keyword>
<keyword evidence="2 5" id="KW-0812">Transmembrane</keyword>
<proteinExistence type="predicted"/>
<evidence type="ECO:0000256" key="6">
    <source>
        <dbReference type="SAM" id="Phobius"/>
    </source>
</evidence>
<feature type="domain" description="MARVEL" evidence="7">
    <location>
        <begin position="12"/>
        <end position="145"/>
    </location>
</feature>
<dbReference type="PANTHER" id="PTHR22776:SF97">
    <property type="entry name" value="RE01453P"/>
    <property type="match status" value="1"/>
</dbReference>
<feature type="transmembrane region" description="Helical" evidence="6">
    <location>
        <begin position="20"/>
        <end position="39"/>
    </location>
</feature>
<sequence>MPVTVELKYESIINNWGGRIKLIELVLAMLCMCCCAPSYTSTQTWFLVVVVFCFLGTIFFSLFYLCLDVYLKGVNINWLQTEFWFTALATFLYFTAFIAQLVAFAGEVDAVYQYWVDAQVAAGVFGLFNDVAYGVGTYFLYLEWKANPSGVSSAIPTV</sequence>
<evidence type="ECO:0000259" key="7">
    <source>
        <dbReference type="PROSITE" id="PS51225"/>
    </source>
</evidence>
<dbReference type="EMBL" id="VCGU01000459">
    <property type="protein sequence ID" value="TRY61733.1"/>
    <property type="molecule type" value="Genomic_DNA"/>
</dbReference>
<dbReference type="GO" id="GO:0016020">
    <property type="term" value="C:membrane"/>
    <property type="evidence" value="ECO:0007669"/>
    <property type="project" value="UniProtKB-SubCell"/>
</dbReference>
<comment type="subcellular location">
    <subcellularLocation>
        <location evidence="1">Membrane</location>
        <topology evidence="1">Multi-pass membrane protein</topology>
    </subcellularLocation>
</comment>
<dbReference type="Pfam" id="PF01284">
    <property type="entry name" value="MARVEL"/>
    <property type="match status" value="1"/>
</dbReference>
<organism evidence="8 9">
    <name type="scientific">Tigriopus californicus</name>
    <name type="common">Marine copepod</name>
    <dbReference type="NCBI Taxonomy" id="6832"/>
    <lineage>
        <taxon>Eukaryota</taxon>
        <taxon>Metazoa</taxon>
        <taxon>Ecdysozoa</taxon>
        <taxon>Arthropoda</taxon>
        <taxon>Crustacea</taxon>
        <taxon>Multicrustacea</taxon>
        <taxon>Hexanauplia</taxon>
        <taxon>Copepoda</taxon>
        <taxon>Harpacticoida</taxon>
        <taxon>Harpacticidae</taxon>
        <taxon>Tigriopus</taxon>
    </lineage>
</organism>
<dbReference type="AlphaFoldDB" id="A0A553N8H7"/>
<feature type="transmembrane region" description="Helical" evidence="6">
    <location>
        <begin position="118"/>
        <end position="141"/>
    </location>
</feature>
<protein>
    <recommendedName>
        <fullName evidence="7">MARVEL domain-containing protein</fullName>
    </recommendedName>
</protein>
<dbReference type="OMA" id="FLYVEHK"/>
<name>A0A553N8H7_TIGCA</name>